<feature type="repeat" description="LDL-receptor class B" evidence="13">
    <location>
        <begin position="542"/>
        <end position="586"/>
    </location>
</feature>
<keyword evidence="18" id="KW-1185">Reference proteome</keyword>
<dbReference type="InParanoid" id="A0A7F5RH66"/>
<dbReference type="GeneID" id="108732379"/>
<dbReference type="CDD" id="cd00054">
    <property type="entry name" value="EGF_CA"/>
    <property type="match status" value="1"/>
</dbReference>
<evidence type="ECO:0000256" key="12">
    <source>
        <dbReference type="PROSITE-ProRule" id="PRU00124"/>
    </source>
</evidence>
<feature type="domain" description="EGF-like calcium-binding" evidence="16">
    <location>
        <begin position="1409"/>
        <end position="1449"/>
    </location>
</feature>
<evidence type="ECO:0000256" key="1">
    <source>
        <dbReference type="ARBA" id="ARBA00004479"/>
    </source>
</evidence>
<dbReference type="Pfam" id="PF00057">
    <property type="entry name" value="Ldl_recept_a"/>
    <property type="match status" value="9"/>
</dbReference>
<dbReference type="Gene3D" id="2.10.25.10">
    <property type="entry name" value="Laminin"/>
    <property type="match status" value="5"/>
</dbReference>
<dbReference type="SMART" id="SM00192">
    <property type="entry name" value="LDLa"/>
    <property type="match status" value="11"/>
</dbReference>
<dbReference type="PRINTS" id="PR00261">
    <property type="entry name" value="LDLRECEPTOR"/>
</dbReference>
<feature type="domain" description="EGF-like calcium-binding" evidence="16">
    <location>
        <begin position="1373"/>
        <end position="1408"/>
    </location>
</feature>
<feature type="disulfide bond" evidence="12">
    <location>
        <begin position="1266"/>
        <end position="1281"/>
    </location>
</feature>
<dbReference type="InterPro" id="IPR032485">
    <property type="entry name" value="LRP1-like_beta_prop"/>
</dbReference>
<feature type="disulfide bond" evidence="12">
    <location>
        <begin position="172"/>
        <end position="184"/>
    </location>
</feature>
<feature type="signal peptide" evidence="15">
    <location>
        <begin position="1"/>
        <end position="18"/>
    </location>
</feature>
<feature type="domain" description="EGF-like" evidence="17">
    <location>
        <begin position="1412"/>
        <end position="1449"/>
    </location>
</feature>
<dbReference type="InterPro" id="IPR036055">
    <property type="entry name" value="LDL_receptor-like_sf"/>
</dbReference>
<dbReference type="Pfam" id="PF07645">
    <property type="entry name" value="EGF_CA"/>
    <property type="match status" value="2"/>
</dbReference>
<dbReference type="FunFam" id="2.120.10.30:FF:000241">
    <property type="entry name" value="Low-density lipoprotein receptor-related protein 6"/>
    <property type="match status" value="1"/>
</dbReference>
<dbReference type="InterPro" id="IPR049883">
    <property type="entry name" value="NOTCH1_EGF-like"/>
</dbReference>
<evidence type="ECO:0000313" key="19">
    <source>
        <dbReference type="RefSeq" id="XP_025835220.1"/>
    </source>
</evidence>
<keyword evidence="9 12" id="KW-1015">Disulfide bond</keyword>
<dbReference type="Proteomes" id="UP000192223">
    <property type="component" value="Unplaced"/>
</dbReference>
<reference evidence="19" key="1">
    <citation type="submission" date="2025-08" db="UniProtKB">
        <authorList>
            <consortium name="RefSeq"/>
        </authorList>
    </citation>
    <scope>IDENTIFICATION</scope>
    <source>
        <tissue evidence="19">Entire body</tissue>
    </source>
</reference>
<feature type="disulfide bond" evidence="12">
    <location>
        <begin position="138"/>
        <end position="156"/>
    </location>
</feature>
<dbReference type="PROSITE" id="PS01209">
    <property type="entry name" value="LDLRA_1"/>
    <property type="match status" value="7"/>
</dbReference>
<feature type="domain" description="EGF-like calcium-binding" evidence="16">
    <location>
        <begin position="259"/>
        <end position="292"/>
    </location>
</feature>
<evidence type="ECO:0000256" key="8">
    <source>
        <dbReference type="ARBA" id="ARBA00023136"/>
    </source>
</evidence>
<dbReference type="PANTHER" id="PTHR22722">
    <property type="entry name" value="LOW-DENSITY LIPOPROTEIN RECEPTOR-RELATED PROTEIN 2-RELATED"/>
    <property type="match status" value="1"/>
</dbReference>
<evidence type="ECO:0000256" key="14">
    <source>
        <dbReference type="SAM" id="Phobius"/>
    </source>
</evidence>
<dbReference type="SUPFAM" id="SSF63825">
    <property type="entry name" value="YWTD domain"/>
    <property type="match status" value="4"/>
</dbReference>
<keyword evidence="11" id="KW-0325">Glycoprotein</keyword>
<dbReference type="Gene3D" id="2.120.10.30">
    <property type="entry name" value="TolB, C-terminal domain"/>
    <property type="match status" value="4"/>
</dbReference>
<feature type="domain" description="EGF-like calcium-binding" evidence="16">
    <location>
        <begin position="293"/>
        <end position="332"/>
    </location>
</feature>
<dbReference type="InterPro" id="IPR000742">
    <property type="entry name" value="EGF"/>
</dbReference>
<feature type="domain" description="EGF-like" evidence="17">
    <location>
        <begin position="1372"/>
        <end position="1408"/>
    </location>
</feature>
<feature type="disulfide bond" evidence="12">
    <location>
        <begin position="1341"/>
        <end position="1359"/>
    </location>
</feature>
<dbReference type="InterPro" id="IPR002172">
    <property type="entry name" value="LDrepeatLR_classA_rpt"/>
</dbReference>
<feature type="domain" description="EGF-like" evidence="17">
    <location>
        <begin position="296"/>
        <end position="332"/>
    </location>
</feature>
<evidence type="ECO:0000256" key="15">
    <source>
        <dbReference type="SAM" id="SignalP"/>
    </source>
</evidence>
<dbReference type="FunFam" id="4.10.400.10:FF:000065">
    <property type="entry name" value="Transmembrane protease serine 7"/>
    <property type="match status" value="1"/>
</dbReference>
<dbReference type="Gene3D" id="4.10.400.10">
    <property type="entry name" value="Low-density Lipoprotein Receptor"/>
    <property type="match status" value="10"/>
</dbReference>
<keyword evidence="5 15" id="KW-0732">Signal</keyword>
<feature type="repeat" description="LDL-receptor class B" evidence="13">
    <location>
        <begin position="587"/>
        <end position="629"/>
    </location>
</feature>
<keyword evidence="10 19" id="KW-0675">Receptor</keyword>
<keyword evidence="6" id="KW-0677">Repeat</keyword>
<feature type="repeat" description="LDL-receptor class B" evidence="13">
    <location>
        <begin position="376"/>
        <end position="420"/>
    </location>
</feature>
<protein>
    <submittedName>
        <fullName evidence="19">Vitellogenin receptor</fullName>
    </submittedName>
</protein>
<dbReference type="GO" id="GO:0043235">
    <property type="term" value="C:receptor complex"/>
    <property type="evidence" value="ECO:0007669"/>
    <property type="project" value="TreeGrafter"/>
</dbReference>
<feature type="disulfide bond" evidence="12">
    <location>
        <begin position="1291"/>
        <end position="1309"/>
    </location>
</feature>
<dbReference type="GO" id="GO:0006897">
    <property type="term" value="P:endocytosis"/>
    <property type="evidence" value="ECO:0007669"/>
    <property type="project" value="UniProtKB-KW"/>
</dbReference>
<dbReference type="GO" id="GO:0005509">
    <property type="term" value="F:calcium ion binding"/>
    <property type="evidence" value="ECO:0007669"/>
    <property type="project" value="InterPro"/>
</dbReference>
<dbReference type="CDD" id="cd00112">
    <property type="entry name" value="LDLa"/>
    <property type="match status" value="10"/>
</dbReference>
<name>A0A7F5RH66_AGRPL</name>
<dbReference type="Pfam" id="PF16472">
    <property type="entry name" value="DUF5050"/>
    <property type="match status" value="1"/>
</dbReference>
<feature type="repeat" description="LDL-receptor class B" evidence="13">
    <location>
        <begin position="630"/>
        <end position="673"/>
    </location>
</feature>
<feature type="repeat" description="LDL-receptor class B" evidence="13">
    <location>
        <begin position="421"/>
        <end position="463"/>
    </location>
</feature>
<feature type="disulfide bond" evidence="12">
    <location>
        <begin position="1140"/>
        <end position="1155"/>
    </location>
</feature>
<evidence type="ECO:0000256" key="9">
    <source>
        <dbReference type="ARBA" id="ARBA00023157"/>
    </source>
</evidence>
<evidence type="ECO:0000256" key="10">
    <source>
        <dbReference type="ARBA" id="ARBA00023170"/>
    </source>
</evidence>
<feature type="disulfide bond" evidence="12">
    <location>
        <begin position="191"/>
        <end position="206"/>
    </location>
</feature>
<dbReference type="SMART" id="SM00135">
    <property type="entry name" value="LY"/>
    <property type="match status" value="13"/>
</dbReference>
<feature type="repeat" description="LDL-receptor class B" evidence="13">
    <location>
        <begin position="674"/>
        <end position="716"/>
    </location>
</feature>
<dbReference type="InterPro" id="IPR018097">
    <property type="entry name" value="EGF_Ca-bd_CS"/>
</dbReference>
<dbReference type="PROSITE" id="PS51120">
    <property type="entry name" value="LDLRB"/>
    <property type="match status" value="6"/>
</dbReference>
<evidence type="ECO:0000256" key="5">
    <source>
        <dbReference type="ARBA" id="ARBA00022729"/>
    </source>
</evidence>
<dbReference type="OrthoDB" id="8831087at2759"/>
<dbReference type="FunFam" id="4.10.400.10:FF:000005">
    <property type="entry name" value="low-density lipoprotein receptor-related protein 1B"/>
    <property type="match status" value="1"/>
</dbReference>
<organism evidence="18 19">
    <name type="scientific">Agrilus planipennis</name>
    <name type="common">Emerald ash borer</name>
    <name type="synonym">Agrilus marcopoli</name>
    <dbReference type="NCBI Taxonomy" id="224129"/>
    <lineage>
        <taxon>Eukaryota</taxon>
        <taxon>Metazoa</taxon>
        <taxon>Ecdysozoa</taxon>
        <taxon>Arthropoda</taxon>
        <taxon>Hexapoda</taxon>
        <taxon>Insecta</taxon>
        <taxon>Pterygota</taxon>
        <taxon>Neoptera</taxon>
        <taxon>Endopterygota</taxon>
        <taxon>Coleoptera</taxon>
        <taxon>Polyphaga</taxon>
        <taxon>Elateriformia</taxon>
        <taxon>Buprestoidea</taxon>
        <taxon>Buprestidae</taxon>
        <taxon>Agrilinae</taxon>
        <taxon>Agrilus</taxon>
    </lineage>
</organism>
<dbReference type="InterPro" id="IPR001881">
    <property type="entry name" value="EGF-like_Ca-bd_dom"/>
</dbReference>
<evidence type="ECO:0000256" key="13">
    <source>
        <dbReference type="PROSITE-ProRule" id="PRU00461"/>
    </source>
</evidence>
<feature type="disulfide bond" evidence="12">
    <location>
        <begin position="1209"/>
        <end position="1227"/>
    </location>
</feature>
<dbReference type="Pfam" id="PF00058">
    <property type="entry name" value="Ldl_recept_b"/>
    <property type="match status" value="4"/>
</dbReference>
<dbReference type="KEGG" id="apln:108732379"/>
<evidence type="ECO:0000313" key="18">
    <source>
        <dbReference type="Proteomes" id="UP000192223"/>
    </source>
</evidence>
<dbReference type="InterPro" id="IPR011042">
    <property type="entry name" value="6-blade_b-propeller_TolB-like"/>
</dbReference>
<feature type="domain" description="EGF-like" evidence="17">
    <location>
        <begin position="1078"/>
        <end position="1115"/>
    </location>
</feature>
<dbReference type="InterPro" id="IPR023415">
    <property type="entry name" value="LDLR_class-A_CS"/>
</dbReference>
<proteinExistence type="predicted"/>
<dbReference type="FunCoup" id="A0A7F5RH66">
    <property type="interactions" value="2"/>
</dbReference>
<dbReference type="FunFam" id="2.10.25.10:FF:000009">
    <property type="entry name" value="Low-density lipoprotein receptor isoform 1"/>
    <property type="match status" value="1"/>
</dbReference>
<dbReference type="Pfam" id="PF14670">
    <property type="entry name" value="FXa_inhibition"/>
    <property type="match status" value="1"/>
</dbReference>
<keyword evidence="7 14" id="KW-1133">Transmembrane helix</keyword>
<dbReference type="SMART" id="SM00179">
    <property type="entry name" value="EGF_CA"/>
    <property type="match status" value="5"/>
</dbReference>
<dbReference type="SMART" id="SM00181">
    <property type="entry name" value="EGF"/>
    <property type="match status" value="8"/>
</dbReference>
<feature type="domain" description="EGF-like calcium-binding" evidence="16">
    <location>
        <begin position="450"/>
        <end position="498"/>
    </location>
</feature>
<feature type="domain" description="EGF-like" evidence="17">
    <location>
        <begin position="767"/>
        <end position="802"/>
    </location>
</feature>
<feature type="domain" description="EGF-like" evidence="17">
    <location>
        <begin position="1721"/>
        <end position="1755"/>
    </location>
</feature>
<dbReference type="RefSeq" id="XP_025835220.1">
    <property type="nucleotide sequence ID" value="XM_025979435.1"/>
</dbReference>
<dbReference type="InterPro" id="IPR051221">
    <property type="entry name" value="LDLR-related"/>
</dbReference>
<comment type="subcellular location">
    <subcellularLocation>
        <location evidence="1">Membrane</location>
        <topology evidence="1">Single-pass type I membrane protein</topology>
    </subcellularLocation>
</comment>
<keyword evidence="3" id="KW-0254">Endocytosis</keyword>
<evidence type="ECO:0000256" key="11">
    <source>
        <dbReference type="ARBA" id="ARBA00023180"/>
    </source>
</evidence>
<keyword evidence="8 14" id="KW-0472">Membrane</keyword>
<feature type="disulfide bond" evidence="12">
    <location>
        <begin position="101"/>
        <end position="116"/>
    </location>
</feature>
<evidence type="ECO:0000256" key="4">
    <source>
        <dbReference type="ARBA" id="ARBA00022692"/>
    </source>
</evidence>
<evidence type="ECO:0000256" key="3">
    <source>
        <dbReference type="ARBA" id="ARBA00022583"/>
    </source>
</evidence>
<keyword evidence="2" id="KW-0245">EGF-like domain</keyword>
<dbReference type="PROSITE" id="PS01187">
    <property type="entry name" value="EGF_CA"/>
    <property type="match status" value="1"/>
</dbReference>
<feature type="transmembrane region" description="Helical" evidence="14">
    <location>
        <begin position="1790"/>
        <end position="1811"/>
    </location>
</feature>
<comment type="caution">
    <text evidence="12">Lacks conserved residue(s) required for the propagation of feature annotation.</text>
</comment>
<evidence type="ECO:0000256" key="7">
    <source>
        <dbReference type="ARBA" id="ARBA00022989"/>
    </source>
</evidence>
<gene>
    <name evidence="19" type="primary">LOC108732379</name>
</gene>
<dbReference type="PANTHER" id="PTHR22722:SF14">
    <property type="entry name" value="MEGALIN, ISOFORM A"/>
    <property type="match status" value="1"/>
</dbReference>
<dbReference type="SUPFAM" id="SSF57196">
    <property type="entry name" value="EGF/Laminin"/>
    <property type="match status" value="6"/>
</dbReference>
<dbReference type="InterPro" id="IPR000033">
    <property type="entry name" value="LDLR_classB_rpt"/>
</dbReference>
<evidence type="ECO:0000256" key="2">
    <source>
        <dbReference type="ARBA" id="ARBA00022536"/>
    </source>
</evidence>
<dbReference type="PROSITE" id="PS50068">
    <property type="entry name" value="LDLRA_2"/>
    <property type="match status" value="10"/>
</dbReference>
<feature type="disulfide bond" evidence="12">
    <location>
        <begin position="1221"/>
        <end position="1236"/>
    </location>
</feature>
<feature type="disulfide bond" evidence="12">
    <location>
        <begin position="50"/>
        <end position="65"/>
    </location>
</feature>
<feature type="domain" description="EGF-like" evidence="17">
    <location>
        <begin position="442"/>
        <end position="498"/>
    </location>
</feature>
<feature type="chain" id="PRO_5028893475" evidence="15">
    <location>
        <begin position="19"/>
        <end position="1863"/>
    </location>
</feature>
<feature type="disulfide bond" evidence="12">
    <location>
        <begin position="1202"/>
        <end position="1214"/>
    </location>
</feature>
<evidence type="ECO:0000259" key="16">
    <source>
        <dbReference type="SMART" id="SM00179"/>
    </source>
</evidence>
<feature type="disulfide bond" evidence="12">
    <location>
        <begin position="38"/>
        <end position="56"/>
    </location>
</feature>
<dbReference type="Pfam" id="PF12662">
    <property type="entry name" value="cEGF"/>
    <property type="match status" value="1"/>
</dbReference>
<feature type="disulfide bond" evidence="12">
    <location>
        <begin position="1284"/>
        <end position="1296"/>
    </location>
</feature>
<feature type="domain" description="EGF-like" evidence="17">
    <location>
        <begin position="258"/>
        <end position="292"/>
    </location>
</feature>
<evidence type="ECO:0000259" key="17">
    <source>
        <dbReference type="SMART" id="SM00181"/>
    </source>
</evidence>
<evidence type="ECO:0000256" key="6">
    <source>
        <dbReference type="ARBA" id="ARBA00022737"/>
    </source>
</evidence>
<dbReference type="InterPro" id="IPR026823">
    <property type="entry name" value="cEGF"/>
</dbReference>
<dbReference type="CTD" id="32367"/>
<feature type="disulfide bond" evidence="12">
    <location>
        <begin position="131"/>
        <end position="143"/>
    </location>
</feature>
<dbReference type="GO" id="GO:0005886">
    <property type="term" value="C:plasma membrane"/>
    <property type="evidence" value="ECO:0007669"/>
    <property type="project" value="TreeGrafter"/>
</dbReference>
<accession>A0A7F5RH66</accession>
<dbReference type="SUPFAM" id="SSF57424">
    <property type="entry name" value="LDL receptor-like module"/>
    <property type="match status" value="10"/>
</dbReference>
<sequence>MIIIGCVALIFIFEKGNAMFTTENSLSFYCTEPHTFMCENKRCISDIKKCDGVNDCGDNSDEEDCGILEAATLIVDDNSCKPPHWFQCKRRKKCISQVFLCDGENDCGDFSDEENCKSSTLKALMSSNSTCEENHWQCDDKLCIAKEWVCNGEVDCLDGSDETTGCKSNITCDGGFKCRSSGLCIPKYAVCDTFNDCADKSDEANCKLLPVSPENCNIDQRRYLCHDNISCIELHHLCDGKPDCPDKSDESLLCSILKCTPGHCSHDCVSFPTGPKCLCPVGFHTVNEKDCVDINECEIYGICDQKCRNNLGSYECYCDENYVLQSDKRTCLAKNGEALMVFSTVSELRGLFLQSHVYFSLAKGLNQAIGVDFDGEHLYWTDVFSESESITRAREDGTHRELIVTSGLVTPEDICIDWITKNLYFTDSDMQHIGVCTSDGSHCTVIMNEDIDKPRGIVLNPSVGFAGICDQKCRNNLGSYECYCDENYVLQSDKRTCLAKNGEALMVFSTVSELRGLFLQSHVYFSLAKGLNQAIGVDFDGEHLYWTDVFSESESITRAREDGTHRELIVTSGLVTPEDICIDWITKNLYFTDSDMQHIGVCTSDGSHCTVIMNEDIDKPRGIVLNPSVGEMYWTDWGNFSKIGRSKMDGSDYTVFVSDKIHWPNGLALDYHNERLYWTDAKHTTIESIRLDGTDRRTILEGIVKHPYSIAVFENRLYWSDWATQSLESCEKFTCKNRKTLVTEINHKIYGIRIHHSSMKNTSIHNPCAGSLCSDICLLRGTSYSCACPQEKTLSSDKHTCLEDKKKEFVIAGTRNLLVSIDYKLLGKHQVTTLPVDAKEIGAIAYNGESNSLIIFESWTKTFLSMDLVFLITDSLFTDLTIGAVSSVQYDALGKNIYWCDSVKATVNVYSLQTNAKTVLLHDLEEESPIAMVLIPSEGLMFVAFKKVFTVHIDRMLMDGTSRTHVIEQGLLGPVNLMYDFQLSRVFWTDFDTGNIESTSIEGDDRHGFRSLLTNPTGIASTSDNVFWSVRNSAKLFCSNKVQNRSLLLHRKLDLGFSDNERIIHLVSVTPHRNAHHPCQVNNGNCSHICLVSRKDYSCACPLGLKLGTDQKNCYKPVVCEHHEFFCSKPMHCIPQSMRCNGHEDCVGGEDEEGCKPKVQCPARHFQCETGECIREELACNFHYDLVWSKIFAIPLIGSKSCTSNKFSCTNGLCIDKSLRCNGVDDCGDATDEMYCDVILDENGCRPSEFSCTQNKTICLPLNAKCNGTSECPHHEDETNCTKCHTEQFECNNKKCISSQWVCDGANDCGDDSDESPDLCVHHVFPSMPHVHVPCKDGFRCKNGNCIDMSLVCDGHENCYDGSDEYGSCSERCETNNPCSQVCHPTPSGPMCSCLKGYQLSGNGHTCTDIKECSSDPPVCSQKCQERDGGFSCDCFDGFVIRADRISCKGVGNPMEMVVSTFNEIYLYSQHKRSISVLFRQESPKITGLDVSLRTSHVYFSVQDLQTISRIHILSGKREFLSDIGYPKMLSVDWVTENVYYFDADTRSKSIKVCNFEQQKCAKILNITRDTDVSTLVVDPINKYLFYTQVHWWVFNTPTSIMYRCNLDGTSCFEMAESIKGLITGIAYDLNKKKLYYANQHESVILRIDYDGKGQKTIANNVTRGLSLFEDHLYFLLPNGYMGKCRLYGENVFCDSFRLNGYQNGLFAIMQKSRQPDGVNGCDSHNCTHLCIPSEIKPRCVCEISHIVDEGIDCHADQNEKLNNIKRPKLQVDYDNIQKIPVNQKSSGSLAAGIIAPLIIIAICIAAYYVFKRKSSGKFNVSVRFQNPVFGALNNALDERILSPDQHEYTNPIYNFKDEDKRE</sequence>
<keyword evidence="4 14" id="KW-0812">Transmembrane</keyword>